<keyword evidence="3" id="KW-1185">Reference proteome</keyword>
<keyword evidence="1" id="KW-0732">Signal</keyword>
<evidence type="ECO:0000256" key="1">
    <source>
        <dbReference type="SAM" id="SignalP"/>
    </source>
</evidence>
<evidence type="ECO:0008006" key="4">
    <source>
        <dbReference type="Google" id="ProtNLM"/>
    </source>
</evidence>
<protein>
    <recommendedName>
        <fullName evidence="4">Lipoprotein</fullName>
    </recommendedName>
</protein>
<feature type="chain" id="PRO_5002045083" description="Lipoprotein" evidence="1">
    <location>
        <begin position="19"/>
        <end position="142"/>
    </location>
</feature>
<dbReference type="HOGENOM" id="CLU_116660_2_0_6"/>
<dbReference type="RefSeq" id="WP_052236854.1">
    <property type="nucleotide sequence ID" value="NZ_CP009056.1"/>
</dbReference>
<dbReference type="AlphaFoldDB" id="A0A0A7S352"/>
<accession>A0A0A7S352</accession>
<proteinExistence type="predicted"/>
<dbReference type="Proteomes" id="UP000030901">
    <property type="component" value="Chromosome"/>
</dbReference>
<feature type="signal peptide" evidence="1">
    <location>
        <begin position="1"/>
        <end position="18"/>
    </location>
</feature>
<evidence type="ECO:0000313" key="2">
    <source>
        <dbReference type="EMBL" id="AJA45277.1"/>
    </source>
</evidence>
<name>A0A0A7S352_FRIPE</name>
<dbReference type="NCBIfam" id="NF040519">
    <property type="entry name" value="Sbal_3080_fam"/>
    <property type="match status" value="1"/>
</dbReference>
<dbReference type="KEGG" id="fpp:FPB0191_01460"/>
<evidence type="ECO:0000313" key="3">
    <source>
        <dbReference type="Proteomes" id="UP000030901"/>
    </source>
</evidence>
<dbReference type="OrthoDB" id="6708210at2"/>
<organism evidence="2 3">
    <name type="scientific">Frischella perrara</name>
    <dbReference type="NCBI Taxonomy" id="1267021"/>
    <lineage>
        <taxon>Bacteria</taxon>
        <taxon>Pseudomonadati</taxon>
        <taxon>Pseudomonadota</taxon>
        <taxon>Gammaproteobacteria</taxon>
        <taxon>Orbales</taxon>
        <taxon>Orbaceae</taxon>
        <taxon>Frischella</taxon>
    </lineage>
</organism>
<gene>
    <name evidence="2" type="ORF">FPB0191_01460</name>
</gene>
<sequence>MKKLISLVLCSLLLPACTSIKVKSVDKNLQIDQICINENKSVKFYEFIDTIRRRIEYHHIRTLVFSDANKPAECEYTLLYSALRSWDLGLYLSHAELNLFKGNDLIAEATYHLNGKGGLSLTKWASISSKMNPVVDELLNKK</sequence>
<dbReference type="EMBL" id="CP009056">
    <property type="protein sequence ID" value="AJA45277.1"/>
    <property type="molecule type" value="Genomic_DNA"/>
</dbReference>
<reference evidence="2 3" key="1">
    <citation type="journal article" date="2014" name="Appl. Environ. Microbiol.">
        <title>Gut symbionts from distinct hosts exhibit genotoxic activity via divergent colibactin biosynthetic pathways.</title>
        <authorList>
            <person name="Engel P."/>
            <person name="Vizcaino M.I."/>
            <person name="Crawford J.M."/>
        </authorList>
    </citation>
    <scope>NUCLEOTIDE SEQUENCE [LARGE SCALE GENOMIC DNA]</scope>
    <source>
        <strain evidence="2 3">PEB0191</strain>
    </source>
</reference>